<evidence type="ECO:0000256" key="1">
    <source>
        <dbReference type="ARBA" id="ARBA00006987"/>
    </source>
</evidence>
<comment type="similarity">
    <text evidence="1">Belongs to the UPF0065 (bug) family.</text>
</comment>
<dbReference type="RefSeq" id="WP_216966538.1">
    <property type="nucleotide sequence ID" value="NZ_JAHOPB010000003.1"/>
</dbReference>
<comment type="caution">
    <text evidence="4">The sequence shown here is derived from an EMBL/GenBank/DDBJ whole genome shotgun (WGS) entry which is preliminary data.</text>
</comment>
<dbReference type="InterPro" id="IPR000595">
    <property type="entry name" value="cNMP-bd_dom"/>
</dbReference>
<evidence type="ECO:0000256" key="2">
    <source>
        <dbReference type="SAM" id="SignalP"/>
    </source>
</evidence>
<proteinExistence type="inferred from homology"/>
<dbReference type="PANTHER" id="PTHR42928">
    <property type="entry name" value="TRICARBOXYLATE-BINDING PROTEIN"/>
    <property type="match status" value="1"/>
</dbReference>
<dbReference type="Proteomes" id="UP000727907">
    <property type="component" value="Unassembled WGS sequence"/>
</dbReference>
<feature type="domain" description="Cyclic nucleotide-binding" evidence="3">
    <location>
        <begin position="168"/>
        <end position="233"/>
    </location>
</feature>
<protein>
    <submittedName>
        <fullName evidence="4">Tripartite tricarboxylate transporter substrate binding protein</fullName>
    </submittedName>
</protein>
<dbReference type="PIRSF" id="PIRSF017082">
    <property type="entry name" value="YflP"/>
    <property type="match status" value="1"/>
</dbReference>
<dbReference type="InterPro" id="IPR005064">
    <property type="entry name" value="BUG"/>
</dbReference>
<reference evidence="4 5" key="1">
    <citation type="submission" date="2021-06" db="EMBL/GenBank/DDBJ databases">
        <authorList>
            <person name="Lee D.H."/>
        </authorList>
    </citation>
    <scope>NUCLEOTIDE SEQUENCE [LARGE SCALE GENOMIC DNA]</scope>
    <source>
        <strain evidence="4 5">MMS21-HV4-11</strain>
    </source>
</reference>
<organism evidence="4 5">
    <name type="scientific">Reyranella humidisoli</name>
    <dbReference type="NCBI Taxonomy" id="2849149"/>
    <lineage>
        <taxon>Bacteria</taxon>
        <taxon>Pseudomonadati</taxon>
        <taxon>Pseudomonadota</taxon>
        <taxon>Alphaproteobacteria</taxon>
        <taxon>Hyphomicrobiales</taxon>
        <taxon>Reyranellaceae</taxon>
        <taxon>Reyranella</taxon>
    </lineage>
</organism>
<dbReference type="PROSITE" id="PS51318">
    <property type="entry name" value="TAT"/>
    <property type="match status" value="1"/>
</dbReference>
<dbReference type="Pfam" id="PF03401">
    <property type="entry name" value="TctC"/>
    <property type="match status" value="1"/>
</dbReference>
<dbReference type="PROSITE" id="PS50042">
    <property type="entry name" value="CNMP_BINDING_3"/>
    <property type="match status" value="1"/>
</dbReference>
<feature type="chain" id="PRO_5045954142" evidence="2">
    <location>
        <begin position="26"/>
        <end position="324"/>
    </location>
</feature>
<dbReference type="InterPro" id="IPR006311">
    <property type="entry name" value="TAT_signal"/>
</dbReference>
<sequence length="324" mass="33870">MTVIRRRRVLAAGLALAASTAGAQAQGTYPDRAIRLVIGFPPGGPTDIAGRLLAQRLTEILGQQVIVDNKPGVAGNIASQIVADAKPDGYTLLVGTSIMGIVPALYDKLPYDPIKGLEAVAHFTTVPMIVVAPAGGIGSIEELVAALRKEPGKHSYPSPGNGSLIHMGSLLLAQRAGGDALHVPYKGSAPAMQDTLAGRHAFQIDTLGSSKGFADAGRLKILAVCDTRRAASMPDVPTVQEKTGIAIEVVTWNLIFAPAGTSRPIVDRLNAAINQAVKTPEMMEKARAAGIDLVESTPATSKKFYEDQMAMWAPIVKASGAKVE</sequence>
<dbReference type="CDD" id="cd13578">
    <property type="entry name" value="PBP2_Bug27"/>
    <property type="match status" value="1"/>
</dbReference>
<evidence type="ECO:0000313" key="4">
    <source>
        <dbReference type="EMBL" id="MBU8877107.1"/>
    </source>
</evidence>
<evidence type="ECO:0000259" key="3">
    <source>
        <dbReference type="PROSITE" id="PS50042"/>
    </source>
</evidence>
<dbReference type="PANTHER" id="PTHR42928:SF5">
    <property type="entry name" value="BLR1237 PROTEIN"/>
    <property type="match status" value="1"/>
</dbReference>
<accession>A0ABS6IR83</accession>
<name>A0ABS6IR83_9HYPH</name>
<gene>
    <name evidence="4" type="ORF">KQ910_25270</name>
</gene>
<keyword evidence="2" id="KW-0732">Signal</keyword>
<keyword evidence="5" id="KW-1185">Reference proteome</keyword>
<evidence type="ECO:0000313" key="5">
    <source>
        <dbReference type="Proteomes" id="UP000727907"/>
    </source>
</evidence>
<feature type="signal peptide" evidence="2">
    <location>
        <begin position="1"/>
        <end position="25"/>
    </location>
</feature>
<dbReference type="EMBL" id="JAHOPB010000003">
    <property type="protein sequence ID" value="MBU8877107.1"/>
    <property type="molecule type" value="Genomic_DNA"/>
</dbReference>